<keyword evidence="1" id="KW-0433">Leucine-rich repeat</keyword>
<dbReference type="PROSITE" id="PS51450">
    <property type="entry name" value="LRR"/>
    <property type="match status" value="2"/>
</dbReference>
<dbReference type="PANTHER" id="PTHR47114">
    <property type="match status" value="1"/>
</dbReference>
<dbReference type="InterPro" id="IPR001611">
    <property type="entry name" value="Leu-rich_rpt"/>
</dbReference>
<organism evidence="3">
    <name type="scientific">viral metagenome</name>
    <dbReference type="NCBI Taxonomy" id="1070528"/>
    <lineage>
        <taxon>unclassified sequences</taxon>
        <taxon>metagenomes</taxon>
        <taxon>organismal metagenomes</taxon>
    </lineage>
</organism>
<keyword evidence="2" id="KW-0677">Repeat</keyword>
<dbReference type="PANTHER" id="PTHR47114:SF2">
    <property type="entry name" value="OLIGODENDROCYTE-MYELIN GLYCOPROTEIN"/>
    <property type="match status" value="1"/>
</dbReference>
<evidence type="ECO:0008006" key="4">
    <source>
        <dbReference type="Google" id="ProtNLM"/>
    </source>
</evidence>
<dbReference type="SMART" id="SM00364">
    <property type="entry name" value="LRR_BAC"/>
    <property type="match status" value="7"/>
</dbReference>
<dbReference type="EMBL" id="MN739884">
    <property type="protein sequence ID" value="QHT75935.1"/>
    <property type="molecule type" value="Genomic_DNA"/>
</dbReference>
<dbReference type="InterPro" id="IPR051071">
    <property type="entry name" value="LRR-bact_E3_ubiq_ligases"/>
</dbReference>
<evidence type="ECO:0000313" key="3">
    <source>
        <dbReference type="EMBL" id="QHT75935.1"/>
    </source>
</evidence>
<dbReference type="InterPro" id="IPR032675">
    <property type="entry name" value="LRR_dom_sf"/>
</dbReference>
<protein>
    <recommendedName>
        <fullName evidence="4">Leucine-rich repeat protein</fullName>
    </recommendedName>
</protein>
<dbReference type="AlphaFoldDB" id="A0A6C0H6Z7"/>
<dbReference type="Gene3D" id="3.80.10.10">
    <property type="entry name" value="Ribonuclease Inhibitor"/>
    <property type="match status" value="1"/>
</dbReference>
<evidence type="ECO:0000256" key="1">
    <source>
        <dbReference type="ARBA" id="ARBA00022614"/>
    </source>
</evidence>
<dbReference type="InterPro" id="IPR025875">
    <property type="entry name" value="Leu-rich_rpt_4"/>
</dbReference>
<dbReference type="SUPFAM" id="SSF52058">
    <property type="entry name" value="L domain-like"/>
    <property type="match status" value="1"/>
</dbReference>
<dbReference type="Pfam" id="PF12799">
    <property type="entry name" value="LRR_4"/>
    <property type="match status" value="1"/>
</dbReference>
<evidence type="ECO:0000256" key="2">
    <source>
        <dbReference type="ARBA" id="ARBA00022737"/>
    </source>
</evidence>
<accession>A0A6C0H6Z7</accession>
<proteinExistence type="predicted"/>
<reference evidence="3" key="1">
    <citation type="journal article" date="2020" name="Nature">
        <title>Giant virus diversity and host interactions through global metagenomics.</title>
        <authorList>
            <person name="Schulz F."/>
            <person name="Roux S."/>
            <person name="Paez-Espino D."/>
            <person name="Jungbluth S."/>
            <person name="Walsh D.A."/>
            <person name="Denef V.J."/>
            <person name="McMahon K.D."/>
            <person name="Konstantinidis K.T."/>
            <person name="Eloe-Fadrosh E.A."/>
            <person name="Kyrpides N.C."/>
            <person name="Woyke T."/>
        </authorList>
    </citation>
    <scope>NUCLEOTIDE SEQUENCE</scope>
    <source>
        <strain evidence="3">GVMAG-M-3300023179-71</strain>
    </source>
</reference>
<sequence length="242" mass="28627">MMEFNIEEYLNSLPNDVEIIDVLNKNLEYLPDLSRFKSLNKLYCDFNKLTSLPVLPESLIYLSCRINKLTSLPILPKNLQALGCSDNQLTSLPILPESLIYLYCCNNQLTSLTVLPKNLIELYCSNNKLKSLPILPESLKELFCYNNGLTSLPVLNKFVLFNFNYNPIHKIIYGDIYFDDYDFNILNKNIETWNNFRHLYYCLKYKKRFLKIMEPIIKKKYHPSYLYNLTEDDDLDEILNKW</sequence>
<name>A0A6C0H6Z7_9ZZZZ</name>